<keyword evidence="1" id="KW-0732">Signal</keyword>
<evidence type="ECO:0000313" key="2">
    <source>
        <dbReference type="EMBL" id="PND38501.1"/>
    </source>
</evidence>
<dbReference type="Pfam" id="PF12915">
    <property type="entry name" value="DUF3833"/>
    <property type="match status" value="1"/>
</dbReference>
<proteinExistence type="predicted"/>
<accession>A0A2N8KYH8</accession>
<keyword evidence="3" id="KW-1185">Reference proteome</keyword>
<feature type="chain" id="PRO_5014996527" evidence="1">
    <location>
        <begin position="33"/>
        <end position="187"/>
    </location>
</feature>
<dbReference type="InterPro" id="IPR006311">
    <property type="entry name" value="TAT_signal"/>
</dbReference>
<organism evidence="2 3">
    <name type="scientific">Kinneretia aquatilis</name>
    <dbReference type="NCBI Taxonomy" id="2070761"/>
    <lineage>
        <taxon>Bacteria</taxon>
        <taxon>Pseudomonadati</taxon>
        <taxon>Pseudomonadota</taxon>
        <taxon>Betaproteobacteria</taxon>
        <taxon>Burkholderiales</taxon>
        <taxon>Sphaerotilaceae</taxon>
        <taxon>Roseateles</taxon>
    </lineage>
</organism>
<name>A0A2N8KYH8_9BURK</name>
<evidence type="ECO:0000256" key="1">
    <source>
        <dbReference type="SAM" id="SignalP"/>
    </source>
</evidence>
<protein>
    <submittedName>
        <fullName evidence="2">DUF3833 domain-containing protein</fullName>
    </submittedName>
</protein>
<sequence>MTTTPTTRSHRRLLLAGAAAGALSLLAGCASAPQPEDYARETPTLDLRRYFNGPLIAHGIFTDRAGKVQRRFIVKLQGTWTGDTGVLEEDFEYSDGKRERRVWTLKDLGQGRYSGTAADVLGEAQGHAAGNALRWAYTLKLPVDGSVYEVQFDDWMYLMDERTLLNKARMSKFGVTLGEVTLSFQKL</sequence>
<dbReference type="PROSITE" id="PS51318">
    <property type="entry name" value="TAT"/>
    <property type="match status" value="1"/>
</dbReference>
<dbReference type="EMBL" id="POSP01000003">
    <property type="protein sequence ID" value="PND38501.1"/>
    <property type="molecule type" value="Genomic_DNA"/>
</dbReference>
<dbReference type="InterPro" id="IPR024409">
    <property type="entry name" value="DUF3833"/>
</dbReference>
<feature type="signal peptide" evidence="1">
    <location>
        <begin position="1"/>
        <end position="32"/>
    </location>
</feature>
<comment type="caution">
    <text evidence="2">The sequence shown here is derived from an EMBL/GenBank/DDBJ whole genome shotgun (WGS) entry which is preliminary data.</text>
</comment>
<dbReference type="OrthoDB" id="5296954at2"/>
<gene>
    <name evidence="2" type="ORF">C1O66_13870</name>
</gene>
<reference evidence="2 3" key="1">
    <citation type="submission" date="2018-01" db="EMBL/GenBank/DDBJ databases">
        <title>Draft genome sequence of Paucibacter aquatile CR182 isolated from freshwater of the Nakdong River.</title>
        <authorList>
            <person name="Choi A."/>
            <person name="Chung E.J."/>
        </authorList>
    </citation>
    <scope>NUCLEOTIDE SEQUENCE [LARGE SCALE GENOMIC DNA]</scope>
    <source>
        <strain evidence="2 3">CR182</strain>
    </source>
</reference>
<evidence type="ECO:0000313" key="3">
    <source>
        <dbReference type="Proteomes" id="UP000235916"/>
    </source>
</evidence>
<dbReference type="AlphaFoldDB" id="A0A2N8KYH8"/>
<dbReference type="Proteomes" id="UP000235916">
    <property type="component" value="Unassembled WGS sequence"/>
</dbReference>
<dbReference type="RefSeq" id="WP_102768419.1">
    <property type="nucleotide sequence ID" value="NZ_POSP01000003.1"/>
</dbReference>